<accession>A0AAD7RFT6</accession>
<sequence>MTPYPKSFRLRGGLQSRGVGLLFGVPTRPGTRPRAMRRGGERHRPRRVRWTHKNQRVGPLYDITVPTRSLWNRPRPVGLTTEEKRAPADVASRGSAAPASGRATAQRWREISPDRLAGEAAVSVALAQERAPVAVGLF</sequence>
<evidence type="ECO:0000256" key="1">
    <source>
        <dbReference type="SAM" id="MobiDB-lite"/>
    </source>
</evidence>
<evidence type="ECO:0000313" key="2">
    <source>
        <dbReference type="EMBL" id="KAJ8383313.1"/>
    </source>
</evidence>
<dbReference type="AlphaFoldDB" id="A0AAD7RFT6"/>
<organism evidence="2 3">
    <name type="scientific">Aldrovandia affinis</name>
    <dbReference type="NCBI Taxonomy" id="143900"/>
    <lineage>
        <taxon>Eukaryota</taxon>
        <taxon>Metazoa</taxon>
        <taxon>Chordata</taxon>
        <taxon>Craniata</taxon>
        <taxon>Vertebrata</taxon>
        <taxon>Euteleostomi</taxon>
        <taxon>Actinopterygii</taxon>
        <taxon>Neopterygii</taxon>
        <taxon>Teleostei</taxon>
        <taxon>Notacanthiformes</taxon>
        <taxon>Halosauridae</taxon>
        <taxon>Aldrovandia</taxon>
    </lineage>
</organism>
<keyword evidence="3" id="KW-1185">Reference proteome</keyword>
<dbReference type="EMBL" id="JAINUG010000296">
    <property type="protein sequence ID" value="KAJ8383313.1"/>
    <property type="molecule type" value="Genomic_DNA"/>
</dbReference>
<reference evidence="2" key="1">
    <citation type="journal article" date="2023" name="Science">
        <title>Genome structures resolve the early diversification of teleost fishes.</title>
        <authorList>
            <person name="Parey E."/>
            <person name="Louis A."/>
            <person name="Montfort J."/>
            <person name="Bouchez O."/>
            <person name="Roques C."/>
            <person name="Iampietro C."/>
            <person name="Lluch J."/>
            <person name="Castinel A."/>
            <person name="Donnadieu C."/>
            <person name="Desvignes T."/>
            <person name="Floi Bucao C."/>
            <person name="Jouanno E."/>
            <person name="Wen M."/>
            <person name="Mejri S."/>
            <person name="Dirks R."/>
            <person name="Jansen H."/>
            <person name="Henkel C."/>
            <person name="Chen W.J."/>
            <person name="Zahm M."/>
            <person name="Cabau C."/>
            <person name="Klopp C."/>
            <person name="Thompson A.W."/>
            <person name="Robinson-Rechavi M."/>
            <person name="Braasch I."/>
            <person name="Lecointre G."/>
            <person name="Bobe J."/>
            <person name="Postlethwait J.H."/>
            <person name="Berthelot C."/>
            <person name="Roest Crollius H."/>
            <person name="Guiguen Y."/>
        </authorList>
    </citation>
    <scope>NUCLEOTIDE SEQUENCE</scope>
    <source>
        <strain evidence="2">NC1722</strain>
    </source>
</reference>
<proteinExistence type="predicted"/>
<evidence type="ECO:0000313" key="3">
    <source>
        <dbReference type="Proteomes" id="UP001221898"/>
    </source>
</evidence>
<name>A0AAD7RFT6_9TELE</name>
<protein>
    <submittedName>
        <fullName evidence="2">Uncharacterized protein</fullName>
    </submittedName>
</protein>
<dbReference type="Proteomes" id="UP001221898">
    <property type="component" value="Unassembled WGS sequence"/>
</dbReference>
<feature type="region of interest" description="Disordered" evidence="1">
    <location>
        <begin position="21"/>
        <end position="45"/>
    </location>
</feature>
<feature type="compositionally biased region" description="Low complexity" evidence="1">
    <location>
        <begin position="91"/>
        <end position="105"/>
    </location>
</feature>
<comment type="caution">
    <text evidence="2">The sequence shown here is derived from an EMBL/GenBank/DDBJ whole genome shotgun (WGS) entry which is preliminary data.</text>
</comment>
<gene>
    <name evidence="2" type="ORF">AAFF_G00221730</name>
</gene>
<feature type="region of interest" description="Disordered" evidence="1">
    <location>
        <begin position="72"/>
        <end position="108"/>
    </location>
</feature>
<feature type="compositionally biased region" description="Basic residues" evidence="1">
    <location>
        <begin position="34"/>
        <end position="45"/>
    </location>
</feature>